<feature type="region of interest" description="Disordered" evidence="5">
    <location>
        <begin position="1"/>
        <end position="49"/>
    </location>
</feature>
<keyword evidence="3" id="KW-0862">Zinc</keyword>
<feature type="compositionally biased region" description="Basic and acidic residues" evidence="5">
    <location>
        <begin position="737"/>
        <end position="747"/>
    </location>
</feature>
<sequence length="903" mass="99685">MAREDTRSPRSSPSKCQRTLEPAPTDEGEPSRKKAAATGDGGGGSCSSGSPSLCCGICLSSAGEKSIRGMIDCCDHYFCFICIREWAKVESRCPMCKRRFSSILRPAIEGVFDTERVVDVPLRDQQPPDDSVNGIAGVFVPDEDDYATMWTRFGGRGSTSSSLGEGHTFVVFEGIENSLDHSRRDELRSGGMGYGSDANLADYGVESSQYNDLYRDYHLMSVVDSDYEREARYGCRRWDGSWRNMENGNDDYYEDHVHIPEESNQYNDEDDDGHFQMGIDVRAEDNDYSEESSHDWDDDTRSQTGANSGEDHDGSNGADTPYWGAVSPLYTVEEDKEQYEPWLNGGNSYDNSYDDHVDDRQENSHCSNQEGETSGKPSQVLSRRDELWSNRGGSIDGTREVDHVECGKESSAYSDQDGYAHFTSEPSRVLSAHRKNIFSDEHGKFASGSSSLWSPVYDPLGIRTIDPYAESKCTICKGSQDEWLLLLCDLCDSASHTYCVGLGYTVPTGDWLCPDCNILRKSQADGEESDEARSSLLLSIVREGSSSEINGPVTPASPPLNPSCSVSNGEGRALPTRESKVPLFGARTRHQCRDVHSRIQALRENWNALRRGSVSFSSGPAESVIKKNSQKQSERLPKEHDRLGKASSSGSQQLTDKGGEKSAFSSHYKVPYDVSKAWRMMDLAKSRRQGRNSMMTVQHAAKDLIMKGNASERGGSVHQNPSQSSNYCIVGEQKQERRTFKSGDHSVKGGAARFPPERLNLPDLRTIPVRSGNGLGASRDIDHGMIYSGTSGEGSSRAPSLKSEIQSLVRQNLKMLMRGKQLGVNAFKEIARASTHHVLAACGLEHSKSIQYSSFPSPVCPHLDQAKLQHEAGPMPNACRECFDAFVKNVVGLIMQEKVDRVR</sequence>
<feature type="region of interest" description="Disordered" evidence="5">
    <location>
        <begin position="613"/>
        <end position="664"/>
    </location>
</feature>
<evidence type="ECO:0000259" key="6">
    <source>
        <dbReference type="PROSITE" id="PS50016"/>
    </source>
</evidence>
<feature type="compositionally biased region" description="Basic and acidic residues" evidence="5">
    <location>
        <begin position="353"/>
        <end position="363"/>
    </location>
</feature>
<dbReference type="InterPro" id="IPR019787">
    <property type="entry name" value="Znf_PHD-finger"/>
</dbReference>
<feature type="compositionally biased region" description="Polar residues" evidence="5">
    <location>
        <begin position="614"/>
        <end position="631"/>
    </location>
</feature>
<dbReference type="PANTHER" id="PTHR47177:SF4">
    <property type="entry name" value="OS06G0283200 PROTEIN"/>
    <property type="match status" value="1"/>
</dbReference>
<gene>
    <name evidence="8" type="ORF">CRG98_048158</name>
</gene>
<evidence type="ECO:0000256" key="4">
    <source>
        <dbReference type="PROSITE-ProRule" id="PRU00175"/>
    </source>
</evidence>
<proteinExistence type="predicted"/>
<dbReference type="InterPro" id="IPR001841">
    <property type="entry name" value="Znf_RING"/>
</dbReference>
<dbReference type="STRING" id="22663.A0A2I0HID5"/>
<dbReference type="SUPFAM" id="SSF57850">
    <property type="entry name" value="RING/U-box"/>
    <property type="match status" value="1"/>
</dbReference>
<dbReference type="InterPro" id="IPR018957">
    <property type="entry name" value="Znf_C3HC4_RING-type"/>
</dbReference>
<protein>
    <recommendedName>
        <fullName evidence="10">PHD and RING finger domain-containing protein 1</fullName>
    </recommendedName>
</protein>
<reference evidence="8 9" key="1">
    <citation type="submission" date="2017-11" db="EMBL/GenBank/DDBJ databases">
        <title>De-novo sequencing of pomegranate (Punica granatum L.) genome.</title>
        <authorList>
            <person name="Akparov Z."/>
            <person name="Amiraslanov A."/>
            <person name="Hajiyeva S."/>
            <person name="Abbasov M."/>
            <person name="Kaur K."/>
            <person name="Hamwieh A."/>
            <person name="Solovyev V."/>
            <person name="Salamov A."/>
            <person name="Braich B."/>
            <person name="Kosarev P."/>
            <person name="Mahmoud A."/>
            <person name="Hajiyev E."/>
            <person name="Babayeva S."/>
            <person name="Izzatullayeva V."/>
            <person name="Mammadov A."/>
            <person name="Mammadov A."/>
            <person name="Sharifova S."/>
            <person name="Ojaghi J."/>
            <person name="Eynullazada K."/>
            <person name="Bayramov B."/>
            <person name="Abdulazimova A."/>
            <person name="Shahmuradov I."/>
        </authorList>
    </citation>
    <scope>NUCLEOTIDE SEQUENCE [LARGE SCALE GENOMIC DNA]</scope>
    <source>
        <strain evidence="9">cv. AG2017</strain>
        <tissue evidence="8">Leaf</tissue>
    </source>
</reference>
<dbReference type="AlphaFoldDB" id="A0A2I0HID5"/>
<evidence type="ECO:0000259" key="7">
    <source>
        <dbReference type="PROSITE" id="PS50089"/>
    </source>
</evidence>
<dbReference type="SMART" id="SM00184">
    <property type="entry name" value="RING"/>
    <property type="match status" value="2"/>
</dbReference>
<feature type="region of interest" description="Disordered" evidence="5">
    <location>
        <begin position="340"/>
        <end position="383"/>
    </location>
</feature>
<dbReference type="GO" id="GO:0008270">
    <property type="term" value="F:zinc ion binding"/>
    <property type="evidence" value="ECO:0007669"/>
    <property type="project" value="UniProtKB-KW"/>
</dbReference>
<dbReference type="InterPro" id="IPR013083">
    <property type="entry name" value="Znf_RING/FYVE/PHD"/>
</dbReference>
<feature type="compositionally biased region" description="Basic and acidic residues" evidence="5">
    <location>
        <begin position="632"/>
        <end position="644"/>
    </location>
</feature>
<dbReference type="Pfam" id="PF00628">
    <property type="entry name" value="PHD"/>
    <property type="match status" value="1"/>
</dbReference>
<feature type="compositionally biased region" description="Polar residues" evidence="5">
    <location>
        <begin position="646"/>
        <end position="655"/>
    </location>
</feature>
<feature type="region of interest" description="Disordered" evidence="5">
    <location>
        <begin position="737"/>
        <end position="757"/>
    </location>
</feature>
<dbReference type="Pfam" id="PF00097">
    <property type="entry name" value="zf-C3HC4"/>
    <property type="match status" value="1"/>
</dbReference>
<dbReference type="Gene3D" id="3.30.40.10">
    <property type="entry name" value="Zinc/RING finger domain, C3HC4 (zinc finger)"/>
    <property type="match status" value="2"/>
</dbReference>
<dbReference type="PANTHER" id="PTHR47177">
    <property type="entry name" value="F18C1.6 PROTEIN"/>
    <property type="match status" value="1"/>
</dbReference>
<dbReference type="SMART" id="SM00249">
    <property type="entry name" value="PHD"/>
    <property type="match status" value="1"/>
</dbReference>
<comment type="caution">
    <text evidence="8">The sequence shown here is derived from an EMBL/GenBank/DDBJ whole genome shotgun (WGS) entry which is preliminary data.</text>
</comment>
<dbReference type="PROSITE" id="PS00518">
    <property type="entry name" value="ZF_RING_1"/>
    <property type="match status" value="1"/>
</dbReference>
<evidence type="ECO:0000256" key="3">
    <source>
        <dbReference type="ARBA" id="ARBA00022833"/>
    </source>
</evidence>
<keyword evidence="2 4" id="KW-0863">Zinc-finger</keyword>
<evidence type="ECO:0000256" key="5">
    <source>
        <dbReference type="SAM" id="MobiDB-lite"/>
    </source>
</evidence>
<keyword evidence="9" id="KW-1185">Reference proteome</keyword>
<dbReference type="InterPro" id="IPR001965">
    <property type="entry name" value="Znf_PHD"/>
</dbReference>
<dbReference type="InterPro" id="IPR058746">
    <property type="entry name" value="Znf_RING-type_Topors"/>
</dbReference>
<dbReference type="InterPro" id="IPR011011">
    <property type="entry name" value="Znf_FYVE_PHD"/>
</dbReference>
<evidence type="ECO:0000313" key="9">
    <source>
        <dbReference type="Proteomes" id="UP000233551"/>
    </source>
</evidence>
<organism evidence="8 9">
    <name type="scientific">Punica granatum</name>
    <name type="common">Pomegranate</name>
    <dbReference type="NCBI Taxonomy" id="22663"/>
    <lineage>
        <taxon>Eukaryota</taxon>
        <taxon>Viridiplantae</taxon>
        <taxon>Streptophyta</taxon>
        <taxon>Embryophyta</taxon>
        <taxon>Tracheophyta</taxon>
        <taxon>Spermatophyta</taxon>
        <taxon>Magnoliopsida</taxon>
        <taxon>eudicotyledons</taxon>
        <taxon>Gunneridae</taxon>
        <taxon>Pentapetalae</taxon>
        <taxon>rosids</taxon>
        <taxon>malvids</taxon>
        <taxon>Myrtales</taxon>
        <taxon>Lythraceae</taxon>
        <taxon>Punica</taxon>
    </lineage>
</organism>
<dbReference type="CDD" id="cd16574">
    <property type="entry name" value="RING-HC_Topors"/>
    <property type="match status" value="1"/>
</dbReference>
<dbReference type="PROSITE" id="PS50016">
    <property type="entry name" value="ZF_PHD_2"/>
    <property type="match status" value="1"/>
</dbReference>
<feature type="region of interest" description="Disordered" evidence="5">
    <location>
        <begin position="285"/>
        <end position="324"/>
    </location>
</feature>
<name>A0A2I0HID5_PUNGR</name>
<evidence type="ECO:0000256" key="2">
    <source>
        <dbReference type="ARBA" id="ARBA00022771"/>
    </source>
</evidence>
<feature type="compositionally biased region" description="Basic and acidic residues" evidence="5">
    <location>
        <begin position="285"/>
        <end position="301"/>
    </location>
</feature>
<evidence type="ECO:0000313" key="8">
    <source>
        <dbReference type="EMBL" id="PKI31445.1"/>
    </source>
</evidence>
<dbReference type="EMBL" id="PGOL01008785">
    <property type="protein sequence ID" value="PKI31445.1"/>
    <property type="molecule type" value="Genomic_DNA"/>
</dbReference>
<dbReference type="Proteomes" id="UP000233551">
    <property type="component" value="Unassembled WGS sequence"/>
</dbReference>
<evidence type="ECO:0008006" key="10">
    <source>
        <dbReference type="Google" id="ProtNLM"/>
    </source>
</evidence>
<keyword evidence="1" id="KW-0479">Metal-binding</keyword>
<accession>A0A2I0HID5</accession>
<evidence type="ECO:0000256" key="1">
    <source>
        <dbReference type="ARBA" id="ARBA00022723"/>
    </source>
</evidence>
<feature type="domain" description="RING-type" evidence="7">
    <location>
        <begin position="55"/>
        <end position="97"/>
    </location>
</feature>
<feature type="domain" description="PHD-type" evidence="6">
    <location>
        <begin position="470"/>
        <end position="519"/>
    </location>
</feature>
<feature type="compositionally biased region" description="Polar residues" evidence="5">
    <location>
        <begin position="364"/>
        <end position="381"/>
    </location>
</feature>
<dbReference type="PROSITE" id="PS50089">
    <property type="entry name" value="ZF_RING_2"/>
    <property type="match status" value="1"/>
</dbReference>
<dbReference type="InterPro" id="IPR017907">
    <property type="entry name" value="Znf_RING_CS"/>
</dbReference>
<dbReference type="SUPFAM" id="SSF57903">
    <property type="entry name" value="FYVE/PHD zinc finger"/>
    <property type="match status" value="1"/>
</dbReference>
<feature type="region of interest" description="Disordered" evidence="5">
    <location>
        <begin position="547"/>
        <end position="578"/>
    </location>
</feature>